<dbReference type="EMBL" id="VIRB01000149">
    <property type="protein sequence ID" value="NDO72037.1"/>
    <property type="molecule type" value="Genomic_DNA"/>
</dbReference>
<comment type="caution">
    <text evidence="3">The sequence shown here is derived from an EMBL/GenBank/DDBJ whole genome shotgun (WGS) entry which is preliminary data.</text>
</comment>
<name>A0A9X5H7D0_9FIRM</name>
<dbReference type="RefSeq" id="WP_004081959.1">
    <property type="nucleotide sequence ID" value="NZ_VIRB01000149.1"/>
</dbReference>
<dbReference type="InterPro" id="IPR046292">
    <property type="entry name" value="DUF6329"/>
</dbReference>
<sequence>MAEEKSKAVYMEFYRKPVDRHELYDPMFPGEKWQVQVEKIVELSKEEYLFFTEELYGYYPFIYDNAGYMYFDDEKGCAHSILVTTLERQEGILVQAEGFSYVRYGAYVPDCSVLVLSGIPVESHVPGIRVPKQPAMIPDPQSRKKNKTLKNHTKERGER</sequence>
<accession>A0A9X5H7D0</accession>
<evidence type="ECO:0000256" key="1">
    <source>
        <dbReference type="SAM" id="MobiDB-lite"/>
    </source>
</evidence>
<feature type="region of interest" description="Disordered" evidence="1">
    <location>
        <begin position="130"/>
        <end position="159"/>
    </location>
</feature>
<dbReference type="Proteomes" id="UP000474104">
    <property type="component" value="Unassembled WGS sequence"/>
</dbReference>
<organism evidence="3 4">
    <name type="scientific">Schaedlerella arabinosiphila</name>
    <dbReference type="NCBI Taxonomy" id="2044587"/>
    <lineage>
        <taxon>Bacteria</taxon>
        <taxon>Bacillati</taxon>
        <taxon>Bacillota</taxon>
        <taxon>Clostridia</taxon>
        <taxon>Lachnospirales</taxon>
        <taxon>Lachnospiraceae</taxon>
        <taxon>Schaedlerella</taxon>
    </lineage>
</organism>
<dbReference type="OrthoDB" id="2166284at2"/>
<reference evidence="3 4" key="1">
    <citation type="submission" date="2019-07" db="EMBL/GenBank/DDBJ databases">
        <title>Draft genome sequences of 15 bacterial species constituting the stable defined intestinal microbiota of the GM15 gnotobiotic mouse model.</title>
        <authorList>
            <person name="Elie C."/>
            <person name="Mathieu A."/>
            <person name="Saliou A."/>
            <person name="Darnaud M."/>
            <person name="Leulier F."/>
            <person name="Tamellini A."/>
        </authorList>
    </citation>
    <scope>NUCLEOTIDE SEQUENCE [LARGE SCALE GENOMIC DNA]</scope>
    <source>
        <strain evidence="4">ASF 502</strain>
    </source>
</reference>
<dbReference type="Pfam" id="PF19854">
    <property type="entry name" value="DUF6329"/>
    <property type="match status" value="1"/>
</dbReference>
<evidence type="ECO:0000313" key="3">
    <source>
        <dbReference type="EMBL" id="NDO72037.1"/>
    </source>
</evidence>
<protein>
    <recommendedName>
        <fullName evidence="2">DUF6329 domain-containing protein</fullName>
    </recommendedName>
</protein>
<dbReference type="AlphaFoldDB" id="A0A9X5H7D0"/>
<proteinExistence type="predicted"/>
<evidence type="ECO:0000259" key="2">
    <source>
        <dbReference type="Pfam" id="PF19854"/>
    </source>
</evidence>
<feature type="domain" description="DUF6329" evidence="2">
    <location>
        <begin position="76"/>
        <end position="112"/>
    </location>
</feature>
<gene>
    <name evidence="3" type="ORF">FMM80_26665</name>
</gene>
<evidence type="ECO:0000313" key="4">
    <source>
        <dbReference type="Proteomes" id="UP000474104"/>
    </source>
</evidence>